<sequence>MRVALKKGSESGLITAGLRGKHTPANKLPSERLERIRNLISNFPVYESHYSRERSKRRYLGNHQNISTMYLVYVDECQQENIKPEKKWVYSKVFNEHFNLSFHLSDNDTCDVCDKLHCEIKNEEKLIDLKVQKENHLKDASLRYDLKREDKLEARANQDFRVIMSDFQKCLPMPDLKHS</sequence>
<organism evidence="1 2">
    <name type="scientific">Psylliodes chrysocephalus</name>
    <dbReference type="NCBI Taxonomy" id="3402493"/>
    <lineage>
        <taxon>Eukaryota</taxon>
        <taxon>Metazoa</taxon>
        <taxon>Ecdysozoa</taxon>
        <taxon>Arthropoda</taxon>
        <taxon>Hexapoda</taxon>
        <taxon>Insecta</taxon>
        <taxon>Pterygota</taxon>
        <taxon>Neoptera</taxon>
        <taxon>Endopterygota</taxon>
        <taxon>Coleoptera</taxon>
        <taxon>Polyphaga</taxon>
        <taxon>Cucujiformia</taxon>
        <taxon>Chrysomeloidea</taxon>
        <taxon>Chrysomelidae</taxon>
        <taxon>Galerucinae</taxon>
        <taxon>Alticini</taxon>
        <taxon>Psylliodes</taxon>
    </lineage>
</organism>
<dbReference type="Proteomes" id="UP001153636">
    <property type="component" value="Chromosome 10"/>
</dbReference>
<accession>A0A9P0CIZ8</accession>
<gene>
    <name evidence="1" type="ORF">PSYICH_LOCUS1544</name>
</gene>
<protein>
    <submittedName>
        <fullName evidence="1">Uncharacterized protein</fullName>
    </submittedName>
</protein>
<keyword evidence="2" id="KW-1185">Reference proteome</keyword>
<dbReference type="PANTHER" id="PTHR10773">
    <property type="entry name" value="DNA-DIRECTED RNA POLYMERASES I, II, AND III SUBUNIT RPABC2"/>
    <property type="match status" value="1"/>
</dbReference>
<dbReference type="AlphaFoldDB" id="A0A9P0CIZ8"/>
<proteinExistence type="predicted"/>
<name>A0A9P0CIZ8_9CUCU</name>
<dbReference type="PANTHER" id="PTHR10773:SF19">
    <property type="match status" value="1"/>
</dbReference>
<evidence type="ECO:0000313" key="1">
    <source>
        <dbReference type="EMBL" id="CAH1100260.1"/>
    </source>
</evidence>
<dbReference type="EMBL" id="OV651822">
    <property type="protein sequence ID" value="CAH1100260.1"/>
    <property type="molecule type" value="Genomic_DNA"/>
</dbReference>
<reference evidence="1" key="1">
    <citation type="submission" date="2022-01" db="EMBL/GenBank/DDBJ databases">
        <authorList>
            <person name="King R."/>
        </authorList>
    </citation>
    <scope>NUCLEOTIDE SEQUENCE</scope>
</reference>
<dbReference type="OrthoDB" id="6771825at2759"/>
<evidence type="ECO:0000313" key="2">
    <source>
        <dbReference type="Proteomes" id="UP001153636"/>
    </source>
</evidence>